<dbReference type="SUPFAM" id="SSF52540">
    <property type="entry name" value="P-loop containing nucleoside triphosphate hydrolases"/>
    <property type="match status" value="1"/>
</dbReference>
<evidence type="ECO:0000256" key="1">
    <source>
        <dbReference type="ARBA" id="ARBA00022737"/>
    </source>
</evidence>
<dbReference type="Pfam" id="PF24883">
    <property type="entry name" value="NPHP3_N"/>
    <property type="match status" value="1"/>
</dbReference>
<dbReference type="Proteomes" id="UP001213000">
    <property type="component" value="Unassembled WGS sequence"/>
</dbReference>
<keyword evidence="5" id="KW-1185">Reference proteome</keyword>
<dbReference type="PANTHER" id="PTHR10039:SF5">
    <property type="entry name" value="NACHT DOMAIN-CONTAINING PROTEIN"/>
    <property type="match status" value="1"/>
</dbReference>
<dbReference type="PROSITE" id="PS50837">
    <property type="entry name" value="NACHT"/>
    <property type="match status" value="1"/>
</dbReference>
<feature type="region of interest" description="Disordered" evidence="2">
    <location>
        <begin position="47"/>
        <end position="67"/>
    </location>
</feature>
<evidence type="ECO:0000256" key="2">
    <source>
        <dbReference type="SAM" id="MobiDB-lite"/>
    </source>
</evidence>
<dbReference type="InterPro" id="IPR007111">
    <property type="entry name" value="NACHT_NTPase"/>
</dbReference>
<proteinExistence type="predicted"/>
<evidence type="ECO:0000259" key="3">
    <source>
        <dbReference type="PROSITE" id="PS50837"/>
    </source>
</evidence>
<sequence length="614" mass="70252">MPHGSPYKGPLGAFNNAHDFSIHQLQMVDNTTGDQFMKEFAKHTIPGAELDSSARDPPPRCHPGTRQGTIGRMQLWLRNLDHSKKRWLWLVGPAGVGKSAIMQSIAELEVESQNDLSKVFTTVGYQLAVQHSAYRDYMRAKIDANPKLFGKALDKQFVDFIVEPFAIQHLYRESKPILVFIDGLDECREQSDQLRLLDLISSFSTTYPNAPLRWVVASRPEAHIQNHLSKAKIASTFEKEELPVDSTEACKDVERYLRFQMVEIRDSDPVVRTLYPHWPLEHQLLKLFAATLGLFAYAETVVRYIKETNIVSRFQLVLELVERSSPDSRIDMTQPMARLDALYYHIISQVAPDDLPHTTEILSFIIYPPIVQRADLPNKAIVDNLDQAFMCDWLGMSPGTMYSALRQLHSVLDVPPPDDYKQVRGYHKSFFDFLQLRMQPSLGLPVNQAEGLRQHHRSLIRILNRFPLTDSATSPRPPIQTLLFWPYPDLEEPFARERLMGSLNDICVVSGGPFNTPTISFDLIHAAKVVPEVCRMVYPRVFAGTVLSKHFQQDGRLQAIPVRLLDLDMIDETRLELRWEDTIDVLKMHEEELEYFRFAQTSSPECLVKAFIGN</sequence>
<dbReference type="PANTHER" id="PTHR10039">
    <property type="entry name" value="AMELOGENIN"/>
    <property type="match status" value="1"/>
</dbReference>
<feature type="domain" description="NACHT" evidence="3">
    <location>
        <begin position="86"/>
        <end position="222"/>
    </location>
</feature>
<dbReference type="InterPro" id="IPR056884">
    <property type="entry name" value="NPHP3-like_N"/>
</dbReference>
<keyword evidence="1" id="KW-0677">Repeat</keyword>
<dbReference type="AlphaFoldDB" id="A0AAD5W0V7"/>
<dbReference type="InterPro" id="IPR027417">
    <property type="entry name" value="P-loop_NTPase"/>
</dbReference>
<reference evidence="4" key="1">
    <citation type="submission" date="2022-07" db="EMBL/GenBank/DDBJ databases">
        <title>Genome Sequence of Leucocoprinus birnbaumii.</title>
        <authorList>
            <person name="Buettner E."/>
        </authorList>
    </citation>
    <scope>NUCLEOTIDE SEQUENCE</scope>
    <source>
        <strain evidence="4">VT141</strain>
    </source>
</reference>
<organism evidence="4 5">
    <name type="scientific">Leucocoprinus birnbaumii</name>
    <dbReference type="NCBI Taxonomy" id="56174"/>
    <lineage>
        <taxon>Eukaryota</taxon>
        <taxon>Fungi</taxon>
        <taxon>Dikarya</taxon>
        <taxon>Basidiomycota</taxon>
        <taxon>Agaricomycotina</taxon>
        <taxon>Agaricomycetes</taxon>
        <taxon>Agaricomycetidae</taxon>
        <taxon>Agaricales</taxon>
        <taxon>Agaricineae</taxon>
        <taxon>Agaricaceae</taxon>
        <taxon>Leucocoprinus</taxon>
    </lineage>
</organism>
<dbReference type="EMBL" id="JANIEX010000032">
    <property type="protein sequence ID" value="KAJ3575606.1"/>
    <property type="molecule type" value="Genomic_DNA"/>
</dbReference>
<protein>
    <recommendedName>
        <fullName evidence="3">NACHT domain-containing protein</fullName>
    </recommendedName>
</protein>
<accession>A0AAD5W0V7</accession>
<gene>
    <name evidence="4" type="ORF">NP233_g992</name>
</gene>
<comment type="caution">
    <text evidence="4">The sequence shown here is derived from an EMBL/GenBank/DDBJ whole genome shotgun (WGS) entry which is preliminary data.</text>
</comment>
<evidence type="ECO:0000313" key="5">
    <source>
        <dbReference type="Proteomes" id="UP001213000"/>
    </source>
</evidence>
<dbReference type="Gene3D" id="3.40.50.300">
    <property type="entry name" value="P-loop containing nucleotide triphosphate hydrolases"/>
    <property type="match status" value="1"/>
</dbReference>
<name>A0AAD5W0V7_9AGAR</name>
<evidence type="ECO:0000313" key="4">
    <source>
        <dbReference type="EMBL" id="KAJ3575606.1"/>
    </source>
</evidence>